<dbReference type="Gene3D" id="3.30.710.10">
    <property type="entry name" value="Potassium Channel Kv1.1, Chain A"/>
    <property type="match status" value="1"/>
</dbReference>
<dbReference type="AlphaFoldDB" id="A0A0C3PPJ5"/>
<dbReference type="InterPro" id="IPR011333">
    <property type="entry name" value="SKP1/BTB/POZ_sf"/>
</dbReference>
<dbReference type="PROSITE" id="PS50097">
    <property type="entry name" value="BTB"/>
    <property type="match status" value="1"/>
</dbReference>
<dbReference type="HOGENOM" id="CLU_033082_7_1_1"/>
<dbReference type="EMBL" id="KN840473">
    <property type="protein sequence ID" value="KIP08898.1"/>
    <property type="molecule type" value="Genomic_DNA"/>
</dbReference>
<dbReference type="CDD" id="cd18186">
    <property type="entry name" value="BTB_POZ_ZBTB_KLHL-like"/>
    <property type="match status" value="1"/>
</dbReference>
<keyword evidence="3" id="KW-1185">Reference proteome</keyword>
<dbReference type="SUPFAM" id="SSF54695">
    <property type="entry name" value="POZ domain"/>
    <property type="match status" value="1"/>
</dbReference>
<dbReference type="Proteomes" id="UP000053257">
    <property type="component" value="Unassembled WGS sequence"/>
</dbReference>
<dbReference type="Pfam" id="PF00651">
    <property type="entry name" value="BTB"/>
    <property type="match status" value="1"/>
</dbReference>
<evidence type="ECO:0000259" key="1">
    <source>
        <dbReference type="PROSITE" id="PS50097"/>
    </source>
</evidence>
<dbReference type="InterPro" id="IPR000210">
    <property type="entry name" value="BTB/POZ_dom"/>
</dbReference>
<dbReference type="OrthoDB" id="3218112at2759"/>
<name>A0A0C3PPJ5_PHLG1</name>
<dbReference type="STRING" id="745531.A0A0C3PPJ5"/>
<accession>A0A0C3PPJ5</accession>
<evidence type="ECO:0000313" key="3">
    <source>
        <dbReference type="Proteomes" id="UP000053257"/>
    </source>
</evidence>
<reference evidence="2 3" key="1">
    <citation type="journal article" date="2014" name="PLoS Genet.">
        <title>Analysis of the Phlebiopsis gigantea genome, transcriptome and secretome provides insight into its pioneer colonization strategies of wood.</title>
        <authorList>
            <person name="Hori C."/>
            <person name="Ishida T."/>
            <person name="Igarashi K."/>
            <person name="Samejima M."/>
            <person name="Suzuki H."/>
            <person name="Master E."/>
            <person name="Ferreira P."/>
            <person name="Ruiz-Duenas F.J."/>
            <person name="Held B."/>
            <person name="Canessa P."/>
            <person name="Larrondo L.F."/>
            <person name="Schmoll M."/>
            <person name="Druzhinina I.S."/>
            <person name="Kubicek C.P."/>
            <person name="Gaskell J.A."/>
            <person name="Kersten P."/>
            <person name="St John F."/>
            <person name="Glasner J."/>
            <person name="Sabat G."/>
            <person name="Splinter BonDurant S."/>
            <person name="Syed K."/>
            <person name="Yadav J."/>
            <person name="Mgbeahuruike A.C."/>
            <person name="Kovalchuk A."/>
            <person name="Asiegbu F.O."/>
            <person name="Lackner G."/>
            <person name="Hoffmeister D."/>
            <person name="Rencoret J."/>
            <person name="Gutierrez A."/>
            <person name="Sun H."/>
            <person name="Lindquist E."/>
            <person name="Barry K."/>
            <person name="Riley R."/>
            <person name="Grigoriev I.V."/>
            <person name="Henrissat B."/>
            <person name="Kues U."/>
            <person name="Berka R.M."/>
            <person name="Martinez A.T."/>
            <person name="Covert S.F."/>
            <person name="Blanchette R.A."/>
            <person name="Cullen D."/>
        </authorList>
    </citation>
    <scope>NUCLEOTIDE SEQUENCE [LARGE SCALE GENOMIC DNA]</scope>
    <source>
        <strain evidence="2 3">11061_1 CR5-6</strain>
    </source>
</reference>
<organism evidence="2 3">
    <name type="scientific">Phlebiopsis gigantea (strain 11061_1 CR5-6)</name>
    <name type="common">White-rot fungus</name>
    <name type="synonym">Peniophora gigantea</name>
    <dbReference type="NCBI Taxonomy" id="745531"/>
    <lineage>
        <taxon>Eukaryota</taxon>
        <taxon>Fungi</taxon>
        <taxon>Dikarya</taxon>
        <taxon>Basidiomycota</taxon>
        <taxon>Agaricomycotina</taxon>
        <taxon>Agaricomycetes</taxon>
        <taxon>Polyporales</taxon>
        <taxon>Phanerochaetaceae</taxon>
        <taxon>Phlebiopsis</taxon>
    </lineage>
</organism>
<protein>
    <recommendedName>
        <fullName evidence="1">BTB domain-containing protein</fullName>
    </recommendedName>
</protein>
<dbReference type="SMART" id="SM00225">
    <property type="entry name" value="BTB"/>
    <property type="match status" value="1"/>
</dbReference>
<proteinExistence type="predicted"/>
<evidence type="ECO:0000313" key="2">
    <source>
        <dbReference type="EMBL" id="KIP08898.1"/>
    </source>
</evidence>
<gene>
    <name evidence="2" type="ORF">PHLGIDRAFT_358678</name>
</gene>
<feature type="domain" description="BTB" evidence="1">
    <location>
        <begin position="21"/>
        <end position="84"/>
    </location>
</feature>
<sequence>MSEPKPDSIDNIHPSLFFEDGDIRLSANTADGSRQVYKLHRFVLCRASQVFKDMFVVSGTERREEVEMPDRAEDISPLFEAMYSPTYIYALLNTASKIGHSLQPLSALVRISRKYAMEDVAQAVMSHVKAQWPNTLMDWDIRQGVQSVIRASVASGDIGHFRAIFPDPAASIVFAQEFDLPEILPVAFYQLSSINVDCQETDLFYRDLQWRVLDADTLLRLMKGRERIRRYCWDKLFWNCFDLSGRTHSPGCYEARTSLRKEMVSEPSFVTGQIDCLQLFQNTISTARNTWNLCLYCKGSGLLAYIKETRAELWDRLPEFFECKPSQAPVVG</sequence>